<dbReference type="InterPro" id="IPR050266">
    <property type="entry name" value="AB_hydrolase_sf"/>
</dbReference>
<gene>
    <name evidence="2" type="ORF">SAMN05421844_11434</name>
</gene>
<dbReference type="SUPFAM" id="SSF53474">
    <property type="entry name" value="alpha/beta-Hydrolases"/>
    <property type="match status" value="1"/>
</dbReference>
<protein>
    <submittedName>
        <fullName evidence="2">Pimeloyl-ACP methyl ester carboxylesterase</fullName>
    </submittedName>
</protein>
<reference evidence="2 3" key="1">
    <citation type="submission" date="2016-10" db="EMBL/GenBank/DDBJ databases">
        <authorList>
            <person name="Varghese N."/>
            <person name="Submissions S."/>
        </authorList>
    </citation>
    <scope>NUCLEOTIDE SEQUENCE [LARGE SCALE GENOMIC DNA]</scope>
    <source>
        <strain evidence="2 3">DSM 26672</strain>
    </source>
</reference>
<sequence length="261" mass="26726">MKSFAVPAIGASLRYHDIAGDGPALLMIHGLGCASSCDYPTVAADPALRGRRMLLIDLLGSGFSDRPEAFGYTIVDHARCIVALVDALELPRVDLFGHSMGGAVAIAAAAILGPRLGRLVVGEPNLDPGGGQFSRGIAAIPEAEYCAGGQDAIVHAARAEGNDIWTASLARSAAYAVQRTARSLVEGSDPTWRSTLVSLPVPRTLIIGELSLPYDDAAGLPEAGVEIAIVPGAGHSIPWDNPAGLAAAIAAGLSLAQHAGR</sequence>
<organism evidence="2 3">
    <name type="scientific">Bosea robiniae</name>
    <dbReference type="NCBI Taxonomy" id="1036780"/>
    <lineage>
        <taxon>Bacteria</taxon>
        <taxon>Pseudomonadati</taxon>
        <taxon>Pseudomonadota</taxon>
        <taxon>Alphaproteobacteria</taxon>
        <taxon>Hyphomicrobiales</taxon>
        <taxon>Boseaceae</taxon>
        <taxon>Bosea</taxon>
    </lineage>
</organism>
<accession>A0ABY0P9J5</accession>
<dbReference type="PANTHER" id="PTHR43798">
    <property type="entry name" value="MONOACYLGLYCEROL LIPASE"/>
    <property type="match status" value="1"/>
</dbReference>
<dbReference type="Proteomes" id="UP000199468">
    <property type="component" value="Unassembled WGS sequence"/>
</dbReference>
<keyword evidence="3" id="KW-1185">Reference proteome</keyword>
<comment type="caution">
    <text evidence="2">The sequence shown here is derived from an EMBL/GenBank/DDBJ whole genome shotgun (WGS) entry which is preliminary data.</text>
</comment>
<dbReference type="InterPro" id="IPR033124">
    <property type="entry name" value="Ser_caboxypep_his_AS"/>
</dbReference>
<name>A0ABY0P9J5_9HYPH</name>
<evidence type="ECO:0000313" key="2">
    <source>
        <dbReference type="EMBL" id="SDH76207.1"/>
    </source>
</evidence>
<dbReference type="PROSITE" id="PS00560">
    <property type="entry name" value="CARBOXYPEPT_SER_HIS"/>
    <property type="match status" value="1"/>
</dbReference>
<dbReference type="Pfam" id="PF00561">
    <property type="entry name" value="Abhydrolase_1"/>
    <property type="match status" value="1"/>
</dbReference>
<evidence type="ECO:0000313" key="3">
    <source>
        <dbReference type="Proteomes" id="UP000199468"/>
    </source>
</evidence>
<evidence type="ECO:0000259" key="1">
    <source>
        <dbReference type="Pfam" id="PF00561"/>
    </source>
</evidence>
<dbReference type="InterPro" id="IPR000073">
    <property type="entry name" value="AB_hydrolase_1"/>
</dbReference>
<dbReference type="Gene3D" id="3.40.50.1820">
    <property type="entry name" value="alpha/beta hydrolase"/>
    <property type="match status" value="1"/>
</dbReference>
<dbReference type="PANTHER" id="PTHR43798:SF33">
    <property type="entry name" value="HYDROLASE, PUTATIVE (AFU_ORTHOLOGUE AFUA_2G14860)-RELATED"/>
    <property type="match status" value="1"/>
</dbReference>
<dbReference type="PRINTS" id="PR00111">
    <property type="entry name" value="ABHYDROLASE"/>
</dbReference>
<proteinExistence type="predicted"/>
<dbReference type="RefSeq" id="WP_091862820.1">
    <property type="nucleotide sequence ID" value="NZ_FNBZ01000014.1"/>
</dbReference>
<dbReference type="InterPro" id="IPR029058">
    <property type="entry name" value="AB_hydrolase_fold"/>
</dbReference>
<feature type="domain" description="AB hydrolase-1" evidence="1">
    <location>
        <begin position="23"/>
        <end position="121"/>
    </location>
</feature>
<dbReference type="EMBL" id="FNBZ01000014">
    <property type="protein sequence ID" value="SDH76207.1"/>
    <property type="molecule type" value="Genomic_DNA"/>
</dbReference>